<evidence type="ECO:0000313" key="5">
    <source>
        <dbReference type="EMBL" id="TLX64330.1"/>
    </source>
</evidence>
<evidence type="ECO:0000256" key="1">
    <source>
        <dbReference type="ARBA" id="ARBA00008853"/>
    </source>
</evidence>
<evidence type="ECO:0000259" key="4">
    <source>
        <dbReference type="Pfam" id="PF08450"/>
    </source>
</evidence>
<keyword evidence="3" id="KW-0479">Metal-binding</keyword>
<dbReference type="InterPro" id="IPR013658">
    <property type="entry name" value="SGL"/>
</dbReference>
<dbReference type="PRINTS" id="PR01790">
    <property type="entry name" value="SMP30FAMILY"/>
</dbReference>
<dbReference type="PANTHER" id="PTHR10907:SF47">
    <property type="entry name" value="REGUCALCIN"/>
    <property type="match status" value="1"/>
</dbReference>
<feature type="active site" description="Proton donor/acceptor" evidence="2">
    <location>
        <position position="204"/>
    </location>
</feature>
<feature type="domain" description="SMP-30/Gluconolactonase/LRE-like region" evidence="4">
    <location>
        <begin position="13"/>
        <end position="262"/>
    </location>
</feature>
<dbReference type="RefSeq" id="WP_138411243.1">
    <property type="nucleotide sequence ID" value="NZ_QLAG01000006.1"/>
</dbReference>
<dbReference type="PANTHER" id="PTHR10907">
    <property type="entry name" value="REGUCALCIN"/>
    <property type="match status" value="1"/>
</dbReference>
<keyword evidence="6" id="KW-1185">Reference proteome</keyword>
<feature type="binding site" evidence="3">
    <location>
        <position position="156"/>
    </location>
    <ligand>
        <name>a divalent metal cation</name>
        <dbReference type="ChEBI" id="CHEBI:60240"/>
    </ligand>
</feature>
<proteinExistence type="inferred from homology"/>
<organism evidence="5 6">
    <name type="scientific">Stutzerimonas nosocomialis</name>
    <dbReference type="NCBI Taxonomy" id="1056496"/>
    <lineage>
        <taxon>Bacteria</taxon>
        <taxon>Pseudomonadati</taxon>
        <taxon>Pseudomonadota</taxon>
        <taxon>Gammaproteobacteria</taxon>
        <taxon>Pseudomonadales</taxon>
        <taxon>Pseudomonadaceae</taxon>
        <taxon>Stutzerimonas</taxon>
    </lineage>
</organism>
<keyword evidence="3" id="KW-0862">Zinc</keyword>
<dbReference type="InterPro" id="IPR011042">
    <property type="entry name" value="6-blade_b-propeller_TolB-like"/>
</dbReference>
<dbReference type="GO" id="GO:0004341">
    <property type="term" value="F:gluconolactonase activity"/>
    <property type="evidence" value="ECO:0007669"/>
    <property type="project" value="TreeGrafter"/>
</dbReference>
<evidence type="ECO:0000256" key="3">
    <source>
        <dbReference type="PIRSR" id="PIRSR605511-2"/>
    </source>
</evidence>
<evidence type="ECO:0000256" key="2">
    <source>
        <dbReference type="PIRSR" id="PIRSR605511-1"/>
    </source>
</evidence>
<name>A0A5R9QH08_9GAMM</name>
<dbReference type="Pfam" id="PF08450">
    <property type="entry name" value="SGL"/>
    <property type="match status" value="1"/>
</dbReference>
<accession>A0A5R9QH08</accession>
<protein>
    <submittedName>
        <fullName evidence="5">SMP-30/gluconolactonase/LRE family protein</fullName>
    </submittedName>
</protein>
<sequence length="292" mass="31893">MRWLPVSEHRFKLAEGPFWDDARQALYWVDIAAHLACRLCESRFEQWRFREPISAFIPTDRGDALVTLPSGVYRFDPDASGDARRLSLLCVPDPVPDNRANEARCDSRGRLWLGSMQNNFDPQGGDLPVTRRSGGLFRIDVDASVTQLASDFGIVNTLLWNDSPPLLYCADTLDGVIYRYPIEPDGTLGARQAWAGEHPRGAPDGSALDAEGFVWNARWGGHCLLRFAPDGSLDRVVELPVSHPTSCVFGGPELDRLYVTSAAPPDSAGPLDGAVLVVDVGVAGTPCTRFAG</sequence>
<comment type="caution">
    <text evidence="5">The sequence shown here is derived from an EMBL/GenBank/DDBJ whole genome shotgun (WGS) entry which is preliminary data.</text>
</comment>
<comment type="cofactor">
    <cofactor evidence="3">
        <name>Zn(2+)</name>
        <dbReference type="ChEBI" id="CHEBI:29105"/>
    </cofactor>
    <text evidence="3">Binds 1 divalent metal cation per subunit.</text>
</comment>
<comment type="similarity">
    <text evidence="1">Belongs to the SMP-30/CGR1 family.</text>
</comment>
<feature type="binding site" evidence="3">
    <location>
        <position position="15"/>
    </location>
    <ligand>
        <name>a divalent metal cation</name>
        <dbReference type="ChEBI" id="CHEBI:60240"/>
    </ligand>
</feature>
<dbReference type="Gene3D" id="2.120.10.30">
    <property type="entry name" value="TolB, C-terminal domain"/>
    <property type="match status" value="1"/>
</dbReference>
<dbReference type="SUPFAM" id="SSF63829">
    <property type="entry name" value="Calcium-dependent phosphotriesterase"/>
    <property type="match status" value="1"/>
</dbReference>
<evidence type="ECO:0000313" key="6">
    <source>
        <dbReference type="Proteomes" id="UP000306753"/>
    </source>
</evidence>
<dbReference type="EMBL" id="QLAG01000006">
    <property type="protein sequence ID" value="TLX64330.1"/>
    <property type="molecule type" value="Genomic_DNA"/>
</dbReference>
<gene>
    <name evidence="5" type="ORF">DN820_06630</name>
</gene>
<reference evidence="5 6" key="1">
    <citation type="journal article" date="2017" name="Eur. J. Clin. Microbiol. Infect. Dis.">
        <title>Uncommonly isolated clinical Pseudomonas: identification and phylogenetic assignation.</title>
        <authorList>
            <person name="Mulet M."/>
            <person name="Gomila M."/>
            <person name="Ramirez A."/>
            <person name="Cardew S."/>
            <person name="Moore E.R."/>
            <person name="Lalucat J."/>
            <person name="Garcia-Valdes E."/>
        </authorList>
    </citation>
    <scope>NUCLEOTIDE SEQUENCE [LARGE SCALE GENOMIC DNA]</scope>
    <source>
        <strain evidence="5 6">SD129</strain>
    </source>
</reference>
<dbReference type="Proteomes" id="UP000306753">
    <property type="component" value="Unassembled WGS sequence"/>
</dbReference>
<feature type="binding site" evidence="3">
    <location>
        <position position="204"/>
    </location>
    <ligand>
        <name>a divalent metal cation</name>
        <dbReference type="ChEBI" id="CHEBI:60240"/>
    </ligand>
</feature>
<dbReference type="AlphaFoldDB" id="A0A5R9QH08"/>
<dbReference type="GO" id="GO:0005509">
    <property type="term" value="F:calcium ion binding"/>
    <property type="evidence" value="ECO:0007669"/>
    <property type="project" value="TreeGrafter"/>
</dbReference>
<feature type="binding site" evidence="3">
    <location>
        <position position="99"/>
    </location>
    <ligand>
        <name>substrate</name>
    </ligand>
</feature>
<dbReference type="InterPro" id="IPR005511">
    <property type="entry name" value="SMP-30"/>
</dbReference>
<dbReference type="GO" id="GO:0019853">
    <property type="term" value="P:L-ascorbic acid biosynthetic process"/>
    <property type="evidence" value="ECO:0007669"/>
    <property type="project" value="TreeGrafter"/>
</dbReference>
<feature type="binding site" evidence="3">
    <location>
        <position position="101"/>
    </location>
    <ligand>
        <name>substrate</name>
    </ligand>
</feature>